<accession>A0A4R4MZ78</accession>
<dbReference type="OrthoDB" id="9799122at2"/>
<reference evidence="3 4" key="1">
    <citation type="submission" date="2019-02" db="EMBL/GenBank/DDBJ databases">
        <title>Draft genome sequences of novel Actinobacteria.</title>
        <authorList>
            <person name="Sahin N."/>
            <person name="Ay H."/>
            <person name="Saygin H."/>
        </authorList>
    </citation>
    <scope>NUCLEOTIDE SEQUENCE [LARGE SCALE GENOMIC DNA]</scope>
    <source>
        <strain evidence="3 4">KC201</strain>
    </source>
</reference>
<dbReference type="CDD" id="cd03024">
    <property type="entry name" value="DsbA_FrnE"/>
    <property type="match status" value="1"/>
</dbReference>
<dbReference type="AlphaFoldDB" id="A0A4R4MZ78"/>
<dbReference type="SUPFAM" id="SSF52833">
    <property type="entry name" value="Thioredoxin-like"/>
    <property type="match status" value="1"/>
</dbReference>
<evidence type="ECO:0000313" key="3">
    <source>
        <dbReference type="EMBL" id="TDC01618.1"/>
    </source>
</evidence>
<name>A0A4R4MZ78_9ACTN</name>
<keyword evidence="4" id="KW-1185">Reference proteome</keyword>
<evidence type="ECO:0000259" key="2">
    <source>
        <dbReference type="Pfam" id="PF01323"/>
    </source>
</evidence>
<evidence type="ECO:0000256" key="1">
    <source>
        <dbReference type="SAM" id="MobiDB-lite"/>
    </source>
</evidence>
<dbReference type="GO" id="GO:0016491">
    <property type="term" value="F:oxidoreductase activity"/>
    <property type="evidence" value="ECO:0007669"/>
    <property type="project" value="InterPro"/>
</dbReference>
<feature type="compositionally biased region" description="Basic and acidic residues" evidence="1">
    <location>
        <begin position="40"/>
        <end position="49"/>
    </location>
</feature>
<organism evidence="3 4">
    <name type="scientific">Nonomuraea longispora</name>
    <dbReference type="NCBI Taxonomy" id="1848320"/>
    <lineage>
        <taxon>Bacteria</taxon>
        <taxon>Bacillati</taxon>
        <taxon>Actinomycetota</taxon>
        <taxon>Actinomycetes</taxon>
        <taxon>Streptosporangiales</taxon>
        <taxon>Streptosporangiaceae</taxon>
        <taxon>Nonomuraea</taxon>
    </lineage>
</organism>
<comment type="caution">
    <text evidence="3">The sequence shown here is derived from an EMBL/GenBank/DDBJ whole genome shotgun (WGS) entry which is preliminary data.</text>
</comment>
<dbReference type="EMBL" id="SMJZ01000154">
    <property type="protein sequence ID" value="TDC01618.1"/>
    <property type="molecule type" value="Genomic_DNA"/>
</dbReference>
<dbReference type="Proteomes" id="UP000295157">
    <property type="component" value="Unassembled WGS sequence"/>
</dbReference>
<feature type="domain" description="DSBA-like thioredoxin" evidence="2">
    <location>
        <begin position="57"/>
        <end position="206"/>
    </location>
</feature>
<dbReference type="Gene3D" id="3.40.30.10">
    <property type="entry name" value="Glutaredoxin"/>
    <property type="match status" value="1"/>
</dbReference>
<dbReference type="InterPro" id="IPR001853">
    <property type="entry name" value="DSBA-like_thioredoxin_dom"/>
</dbReference>
<gene>
    <name evidence="3" type="ORF">E1267_31465</name>
</gene>
<feature type="region of interest" description="Disordered" evidence="1">
    <location>
        <begin position="1"/>
        <end position="49"/>
    </location>
</feature>
<protein>
    <submittedName>
        <fullName evidence="3">DsbA family oxidoreductase</fullName>
    </submittedName>
</protein>
<dbReference type="InterPro" id="IPR036249">
    <property type="entry name" value="Thioredoxin-like_sf"/>
</dbReference>
<dbReference type="PANTHER" id="PTHR13887">
    <property type="entry name" value="GLUTATHIONE S-TRANSFERASE KAPPA"/>
    <property type="match status" value="1"/>
</dbReference>
<dbReference type="PANTHER" id="PTHR13887:SF41">
    <property type="entry name" value="THIOREDOXIN SUPERFAMILY PROTEIN"/>
    <property type="match status" value="1"/>
</dbReference>
<evidence type="ECO:0000313" key="4">
    <source>
        <dbReference type="Proteomes" id="UP000295157"/>
    </source>
</evidence>
<dbReference type="Pfam" id="PF01323">
    <property type="entry name" value="DSBA"/>
    <property type="match status" value="1"/>
</dbReference>
<proteinExistence type="predicted"/>
<sequence>MPSSKDCTRQPSSEPPSPSPSRSWRRLCCGTSSPNPASTERAEIPHMEQTETQSVKVEIVLDVICAASYIAFVRLKRAIERIRADGGKVEVVVKPFRLAPDADFDGKPLLDVLTARFGEHVVAETRQAAADAVRDGVTLAYERAVAADTFEAHRVIASAAARGLAEPMVERLFRAHFTDGLNIADLGTLERLAAEIGLDRNDTAADEVHTDLANVRERGTCSVPQISFNEGPAMVGAQPEKAYFQALRTAGAGS</sequence>